<reference evidence="1 2" key="1">
    <citation type="journal article" date="2021" name="Syst. Appl. Microbiol.">
        <title>Persephonella atlantica sp. nov.: How to adapt to physico-chemical gradients in high temperature hydrothermal habitats.</title>
        <authorList>
            <person name="Francois D.X."/>
            <person name="Godfroy A."/>
            <person name="Mathien C."/>
            <person name="Aube J."/>
            <person name="Cathalot C."/>
            <person name="Lesongeur F."/>
            <person name="L'Haridon S."/>
            <person name="Philippon X."/>
            <person name="Roussel E.G."/>
        </authorList>
    </citation>
    <scope>NUCLEOTIDE SEQUENCE [LARGE SCALE GENOMIC DNA]</scope>
    <source>
        <strain evidence="1 2">MO1340</strain>
    </source>
</reference>
<dbReference type="Proteomes" id="UP000772812">
    <property type="component" value="Unassembled WGS sequence"/>
</dbReference>
<dbReference type="EMBL" id="JAACYA010000002">
    <property type="protein sequence ID" value="MBK3332542.1"/>
    <property type="molecule type" value="Genomic_DNA"/>
</dbReference>
<name>A0ABS1GI04_9AQUI</name>
<accession>A0ABS1GI04</accession>
<keyword evidence="2" id="KW-1185">Reference proteome</keyword>
<evidence type="ECO:0000313" key="1">
    <source>
        <dbReference type="EMBL" id="MBK3332542.1"/>
    </source>
</evidence>
<sequence>MESKEKYLIIDHNIFITAKTILRKHAQNPSFPDLFELLESDFLFFTLCKKYQPDFEEVIPLEKTKFIENYEKEFGENFEDGLLFLAQDFYNTANLDIYTYFQRDPDKDNDLKLLGFVFYVKYIKEVPFVFLHRENKIRFVCDKVNLNDCCLLHILDCFTKNGFNEFSILKKNLENSSIPNPKWVKEVNFKDCDIFFR</sequence>
<organism evidence="1 2">
    <name type="scientific">Persephonella atlantica</name>
    <dbReference type="NCBI Taxonomy" id="2699429"/>
    <lineage>
        <taxon>Bacteria</taxon>
        <taxon>Pseudomonadati</taxon>
        <taxon>Aquificota</taxon>
        <taxon>Aquificia</taxon>
        <taxon>Aquificales</taxon>
        <taxon>Hydrogenothermaceae</taxon>
        <taxon>Persephonella</taxon>
    </lineage>
</organism>
<dbReference type="RefSeq" id="WP_200673967.1">
    <property type="nucleotide sequence ID" value="NZ_JAACYA010000002.1"/>
</dbReference>
<proteinExistence type="predicted"/>
<protein>
    <recommendedName>
        <fullName evidence="3">PIN domain-containing protein</fullName>
    </recommendedName>
</protein>
<gene>
    <name evidence="1" type="ORF">GWK41_05640</name>
</gene>
<evidence type="ECO:0008006" key="3">
    <source>
        <dbReference type="Google" id="ProtNLM"/>
    </source>
</evidence>
<comment type="caution">
    <text evidence="1">The sequence shown here is derived from an EMBL/GenBank/DDBJ whole genome shotgun (WGS) entry which is preliminary data.</text>
</comment>
<evidence type="ECO:0000313" key="2">
    <source>
        <dbReference type="Proteomes" id="UP000772812"/>
    </source>
</evidence>